<keyword evidence="2" id="KW-1185">Reference proteome</keyword>
<dbReference type="SUPFAM" id="SSF52540">
    <property type="entry name" value="P-loop containing nucleoside triphosphate hydrolases"/>
    <property type="match status" value="1"/>
</dbReference>
<dbReference type="Proteomes" id="UP000052012">
    <property type="component" value="Unassembled WGS sequence"/>
</dbReference>
<dbReference type="RefSeq" id="WP_056966368.1">
    <property type="nucleotide sequence ID" value="NZ_AYYQ01000031.1"/>
</dbReference>
<dbReference type="EMBL" id="AYYQ01000031">
    <property type="protein sequence ID" value="KRM68045.1"/>
    <property type="molecule type" value="Genomic_DNA"/>
</dbReference>
<dbReference type="PATRIC" id="fig|1423781.4.peg.165"/>
<dbReference type="OrthoDB" id="40849at2"/>
<accession>A0A0R2AM62</accession>
<reference evidence="1 2" key="1">
    <citation type="journal article" date="2015" name="Genome Announc.">
        <title>Expanding the biotechnology potential of lactobacilli through comparative genomics of 213 strains and associated genera.</title>
        <authorList>
            <person name="Sun Z."/>
            <person name="Harris H.M."/>
            <person name="McCann A."/>
            <person name="Guo C."/>
            <person name="Argimon S."/>
            <person name="Zhang W."/>
            <person name="Yang X."/>
            <person name="Jeffery I.B."/>
            <person name="Cooney J.C."/>
            <person name="Kagawa T.F."/>
            <person name="Liu W."/>
            <person name="Song Y."/>
            <person name="Salvetti E."/>
            <person name="Wrobel A."/>
            <person name="Rasinkangas P."/>
            <person name="Parkhill J."/>
            <person name="Rea M.C."/>
            <person name="O'Sullivan O."/>
            <person name="Ritari J."/>
            <person name="Douillard F.P."/>
            <person name="Paul Ross R."/>
            <person name="Yang R."/>
            <person name="Briner A.E."/>
            <person name="Felis G.E."/>
            <person name="de Vos W.M."/>
            <person name="Barrangou R."/>
            <person name="Klaenhammer T.R."/>
            <person name="Caufield P.W."/>
            <person name="Cui Y."/>
            <person name="Zhang H."/>
            <person name="O'Toole P.W."/>
        </authorList>
    </citation>
    <scope>NUCLEOTIDE SEQUENCE [LARGE SCALE GENOMIC DNA]</scope>
    <source>
        <strain evidence="1 2">DSM 23829</strain>
    </source>
</reference>
<evidence type="ECO:0000313" key="1">
    <source>
        <dbReference type="EMBL" id="KRM68045.1"/>
    </source>
</evidence>
<organism evidence="1 2">
    <name type="scientific">Apilactobacillus ozensis DSM 23829 = JCM 17196</name>
    <dbReference type="NCBI Taxonomy" id="1423781"/>
    <lineage>
        <taxon>Bacteria</taxon>
        <taxon>Bacillati</taxon>
        <taxon>Bacillota</taxon>
        <taxon>Bacilli</taxon>
        <taxon>Lactobacillales</taxon>
        <taxon>Lactobacillaceae</taxon>
        <taxon>Apilactobacillus</taxon>
    </lineage>
</organism>
<comment type="caution">
    <text evidence="1">The sequence shown here is derived from an EMBL/GenBank/DDBJ whole genome shotgun (WGS) entry which is preliminary data.</text>
</comment>
<gene>
    <name evidence="1" type="ORF">FD06_GL000163</name>
</gene>
<dbReference type="InterPro" id="IPR027417">
    <property type="entry name" value="P-loop_NTPase"/>
</dbReference>
<dbReference type="Gene3D" id="3.40.50.300">
    <property type="entry name" value="P-loop containing nucleotide triphosphate hydrolases"/>
    <property type="match status" value="1"/>
</dbReference>
<name>A0A0R2AM62_9LACO</name>
<dbReference type="STRING" id="1423781.FD06_GL000163"/>
<sequence length="382" mass="43151">MGLTYNETLKAVQIILNGNNVPNIVGNAGIGKSALVQELANKCHAKLFTTVVSLSEKGDLSIPVPPLTSDSFIQTEQYGKLADVQYGYSHTLIEIITYAQSHPNDDIYWFLDEFNRGSQAVQSELMNVVLQRQVNSLKLPRQVKIIIAENPDSTMSGFERSNYSVSDSDDAIKDRTTRIIMDTNTDEWLKWADSAEIHPMIINYLGNNPDMLIQSHSEDLHPTPRAWHRVSDNLKQLEKENLVHTKLTENIIAGDLGVLVAHDFIAFLNKNRLTLNLDDFLNDSDIDLKNSFNSLDEVAKNKVLFNLISQIDSENKLSSTIARKILLLINLVSPDGQYSLVLKLNNQTKFISKVFSAFKSTEDIEYSNLYNKIQEIAFIEFR</sequence>
<evidence type="ECO:0000313" key="2">
    <source>
        <dbReference type="Proteomes" id="UP000052012"/>
    </source>
</evidence>
<protein>
    <submittedName>
        <fullName evidence="1">MoxR family ATPase</fullName>
    </submittedName>
</protein>
<dbReference type="AlphaFoldDB" id="A0A0R2AM62"/>
<proteinExistence type="predicted"/>